<feature type="domain" description="DUF427" evidence="1">
    <location>
        <begin position="35"/>
        <end position="120"/>
    </location>
</feature>
<sequence>MEFVPKGLPSGDSFPDGRPLMHILQFKVREDKMAKAVWNGMVVAESDQYEVVEGNVYFPDSALKREYFRPSTTTSTCPWKGQARYYSLVFADQENLDAAWYYPDPKLAARKIKNHVAFWRGVEVEK</sequence>
<dbReference type="EMBL" id="CABQ01000044">
    <property type="protein sequence ID" value="CBI06949.1"/>
    <property type="molecule type" value="Genomic_DNA"/>
</dbReference>
<accession>E6QI84</accession>
<name>E6QI84_9ZZZZ</name>
<proteinExistence type="predicted"/>
<reference evidence="2" key="1">
    <citation type="submission" date="2009-10" db="EMBL/GenBank/DDBJ databases">
        <title>Diversity of trophic interactions inside an arsenic-rich microbial ecosystem.</title>
        <authorList>
            <person name="Bertin P.N."/>
            <person name="Heinrich-Salmeron A."/>
            <person name="Pelletier E."/>
            <person name="Goulhen-Chollet F."/>
            <person name="Arsene-Ploetze F."/>
            <person name="Gallien S."/>
            <person name="Calteau A."/>
            <person name="Vallenet D."/>
            <person name="Casiot C."/>
            <person name="Chane-Woon-Ming B."/>
            <person name="Giloteaux L."/>
            <person name="Barakat M."/>
            <person name="Bonnefoy V."/>
            <person name="Bruneel O."/>
            <person name="Chandler M."/>
            <person name="Cleiss J."/>
            <person name="Duran R."/>
            <person name="Elbaz-Poulichet F."/>
            <person name="Fonknechten N."/>
            <person name="Lauga B."/>
            <person name="Mornico D."/>
            <person name="Ortet P."/>
            <person name="Schaeffer C."/>
            <person name="Siguier P."/>
            <person name="Alexander Thil Smith A."/>
            <person name="Van Dorsselaer A."/>
            <person name="Weissenbach J."/>
            <person name="Medigue C."/>
            <person name="Le Paslier D."/>
        </authorList>
    </citation>
    <scope>NUCLEOTIDE SEQUENCE</scope>
</reference>
<dbReference type="AlphaFoldDB" id="E6QI84"/>
<protein>
    <recommendedName>
        <fullName evidence="1">DUF427 domain-containing protein</fullName>
    </recommendedName>
</protein>
<evidence type="ECO:0000259" key="1">
    <source>
        <dbReference type="Pfam" id="PF04248"/>
    </source>
</evidence>
<gene>
    <name evidence="2" type="ORF">CARN6_0249</name>
</gene>
<dbReference type="InterPro" id="IPR038694">
    <property type="entry name" value="DUF427_sf"/>
</dbReference>
<comment type="caution">
    <text evidence="2">The sequence shown here is derived from an EMBL/GenBank/DDBJ whole genome shotgun (WGS) entry which is preliminary data.</text>
</comment>
<dbReference type="Gene3D" id="2.170.150.40">
    <property type="entry name" value="Domain of unknown function (DUF427)"/>
    <property type="match status" value="1"/>
</dbReference>
<organism evidence="2">
    <name type="scientific">mine drainage metagenome</name>
    <dbReference type="NCBI Taxonomy" id="410659"/>
    <lineage>
        <taxon>unclassified sequences</taxon>
        <taxon>metagenomes</taxon>
        <taxon>ecological metagenomes</taxon>
    </lineage>
</organism>
<evidence type="ECO:0000313" key="2">
    <source>
        <dbReference type="EMBL" id="CBI06949.1"/>
    </source>
</evidence>
<dbReference type="Pfam" id="PF04248">
    <property type="entry name" value="NTP_transf_9"/>
    <property type="match status" value="1"/>
</dbReference>
<dbReference type="PANTHER" id="PTHR34310">
    <property type="entry name" value="DUF427 DOMAIN PROTEIN (AFU_ORTHOLOGUE AFUA_3G02220)"/>
    <property type="match status" value="1"/>
</dbReference>
<dbReference type="InterPro" id="IPR007361">
    <property type="entry name" value="DUF427"/>
</dbReference>
<dbReference type="PANTHER" id="PTHR34310:SF5">
    <property type="entry name" value="DUF427 DOMAIN PROTEIN (AFU_ORTHOLOGUE AFUA_3G02220)"/>
    <property type="match status" value="1"/>
</dbReference>